<dbReference type="GeneID" id="14916094"/>
<keyword evidence="4" id="KW-0119">Carbohydrate metabolism</keyword>
<dbReference type="PANTHER" id="PTHR35923">
    <property type="entry name" value="MAJOR EXTRACELLULAR ENDOGLUCANASE"/>
    <property type="match status" value="1"/>
</dbReference>
<dbReference type="GO" id="GO:0030245">
    <property type="term" value="P:cellulose catabolic process"/>
    <property type="evidence" value="ECO:0007669"/>
    <property type="project" value="UniProtKB-KW"/>
</dbReference>
<keyword evidence="6" id="KW-0624">Polysaccharide degradation</keyword>
<dbReference type="PANTHER" id="PTHR35923:SF2">
    <property type="entry name" value="ENDOGLUCANASE"/>
    <property type="match status" value="1"/>
</dbReference>
<evidence type="ECO:0000256" key="5">
    <source>
        <dbReference type="ARBA" id="ARBA00023295"/>
    </source>
</evidence>
<keyword evidence="2 7" id="KW-0378">Hydrolase</keyword>
<feature type="chain" id="PRO_5003989817" evidence="9">
    <location>
        <begin position="23"/>
        <end position="544"/>
    </location>
</feature>
<dbReference type="AlphaFoldDB" id="L8GTL6"/>
<feature type="signal peptide" evidence="9">
    <location>
        <begin position="1"/>
        <end position="22"/>
    </location>
</feature>
<dbReference type="VEuPathDB" id="AmoebaDB:ACA1_309350"/>
<accession>L8GTL6</accession>
<evidence type="ECO:0000256" key="6">
    <source>
        <dbReference type="ARBA" id="ARBA00023326"/>
    </source>
</evidence>
<dbReference type="SUPFAM" id="SSF51445">
    <property type="entry name" value="(Trans)glycosidases"/>
    <property type="match status" value="1"/>
</dbReference>
<dbReference type="OrthoDB" id="442731at2759"/>
<feature type="region of interest" description="Disordered" evidence="8">
    <location>
        <begin position="394"/>
        <end position="466"/>
    </location>
</feature>
<evidence type="ECO:0000313" key="11">
    <source>
        <dbReference type="EMBL" id="ELR15461.1"/>
    </source>
</evidence>
<dbReference type="Proteomes" id="UP000011083">
    <property type="component" value="Unassembled WGS sequence"/>
</dbReference>
<organism evidence="11 12">
    <name type="scientific">Acanthamoeba castellanii (strain ATCC 30010 / Neff)</name>
    <dbReference type="NCBI Taxonomy" id="1257118"/>
    <lineage>
        <taxon>Eukaryota</taxon>
        <taxon>Amoebozoa</taxon>
        <taxon>Discosea</taxon>
        <taxon>Longamoebia</taxon>
        <taxon>Centramoebida</taxon>
        <taxon>Acanthamoebidae</taxon>
        <taxon>Acanthamoeba</taxon>
    </lineage>
</organism>
<dbReference type="GO" id="GO:0004553">
    <property type="term" value="F:hydrolase activity, hydrolyzing O-glycosyl compounds"/>
    <property type="evidence" value="ECO:0007669"/>
    <property type="project" value="InterPro"/>
</dbReference>
<evidence type="ECO:0000256" key="7">
    <source>
        <dbReference type="RuleBase" id="RU361153"/>
    </source>
</evidence>
<evidence type="ECO:0000313" key="12">
    <source>
        <dbReference type="Proteomes" id="UP000011083"/>
    </source>
</evidence>
<gene>
    <name evidence="11" type="ORF">ACA1_309350</name>
</gene>
<keyword evidence="5 7" id="KW-0326">Glycosidase</keyword>
<feature type="domain" description="Glycoside hydrolase family 5" evidence="10">
    <location>
        <begin position="51"/>
        <end position="346"/>
    </location>
</feature>
<keyword evidence="9" id="KW-0732">Signal</keyword>
<dbReference type="RefSeq" id="XP_004337474.1">
    <property type="nucleotide sequence ID" value="XM_004337426.1"/>
</dbReference>
<name>L8GTL6_ACACF</name>
<dbReference type="OMA" id="NWPRAVE"/>
<keyword evidence="3" id="KW-0136">Cellulose degradation</keyword>
<evidence type="ECO:0000256" key="4">
    <source>
        <dbReference type="ARBA" id="ARBA00023277"/>
    </source>
</evidence>
<dbReference type="InterPro" id="IPR017853">
    <property type="entry name" value="GH"/>
</dbReference>
<keyword evidence="12" id="KW-1185">Reference proteome</keyword>
<protein>
    <submittedName>
        <fullName evidence="11">Cellulase (Glycosyl hydrolase family 5) subfamily protein</fullName>
    </submittedName>
</protein>
<evidence type="ECO:0000256" key="1">
    <source>
        <dbReference type="ARBA" id="ARBA00005641"/>
    </source>
</evidence>
<evidence type="ECO:0000256" key="2">
    <source>
        <dbReference type="ARBA" id="ARBA00022801"/>
    </source>
</evidence>
<dbReference type="InterPro" id="IPR001547">
    <property type="entry name" value="Glyco_hydro_5"/>
</dbReference>
<dbReference type="EMBL" id="KB008031">
    <property type="protein sequence ID" value="ELR15461.1"/>
    <property type="molecule type" value="Genomic_DNA"/>
</dbReference>
<dbReference type="STRING" id="1257118.L8GTL6"/>
<dbReference type="KEGG" id="acan:ACA1_309350"/>
<evidence type="ECO:0000256" key="9">
    <source>
        <dbReference type="SAM" id="SignalP"/>
    </source>
</evidence>
<reference evidence="11 12" key="1">
    <citation type="journal article" date="2013" name="Genome Biol.">
        <title>Genome of Acanthamoeba castellanii highlights extensive lateral gene transfer and early evolution of tyrosine kinase signaling.</title>
        <authorList>
            <person name="Clarke M."/>
            <person name="Lohan A.J."/>
            <person name="Liu B."/>
            <person name="Lagkouvardos I."/>
            <person name="Roy S."/>
            <person name="Zafar N."/>
            <person name="Bertelli C."/>
            <person name="Schilde C."/>
            <person name="Kianianmomeni A."/>
            <person name="Burglin T.R."/>
            <person name="Frech C."/>
            <person name="Turcotte B."/>
            <person name="Kopec K.O."/>
            <person name="Synnott J.M."/>
            <person name="Choo C."/>
            <person name="Paponov I."/>
            <person name="Finkler A."/>
            <person name="Soon Heng Tan C."/>
            <person name="Hutchins A.P."/>
            <person name="Weinmeier T."/>
            <person name="Rattei T."/>
            <person name="Chu J.S."/>
            <person name="Gimenez G."/>
            <person name="Irimia M."/>
            <person name="Rigden D.J."/>
            <person name="Fitzpatrick D.A."/>
            <person name="Lorenzo-Morales J."/>
            <person name="Bateman A."/>
            <person name="Chiu C.H."/>
            <person name="Tang P."/>
            <person name="Hegemann P."/>
            <person name="Fromm H."/>
            <person name="Raoult D."/>
            <person name="Greub G."/>
            <person name="Miranda-Saavedra D."/>
            <person name="Chen N."/>
            <person name="Nash P."/>
            <person name="Ginger M.L."/>
            <person name="Horn M."/>
            <person name="Schaap P."/>
            <person name="Caler L."/>
            <person name="Loftus B."/>
        </authorList>
    </citation>
    <scope>NUCLEOTIDE SEQUENCE [LARGE SCALE GENOMIC DNA]</scope>
    <source>
        <strain evidence="11 12">Neff</strain>
    </source>
</reference>
<comment type="similarity">
    <text evidence="1 7">Belongs to the glycosyl hydrolase 5 (cellulase A) family.</text>
</comment>
<dbReference type="Gene3D" id="3.20.20.80">
    <property type="entry name" value="Glycosidases"/>
    <property type="match status" value="1"/>
</dbReference>
<dbReference type="Pfam" id="PF00150">
    <property type="entry name" value="Cellulase"/>
    <property type="match status" value="1"/>
</dbReference>
<evidence type="ECO:0000256" key="8">
    <source>
        <dbReference type="SAM" id="MobiDB-lite"/>
    </source>
</evidence>
<evidence type="ECO:0000259" key="10">
    <source>
        <dbReference type="Pfam" id="PF00150"/>
    </source>
</evidence>
<sequence length="544" mass="56989">MIVFVVAIAAFSILCSLRTAQADACFATTALNFTSEQGGLWVNGNRLRIKGASWFGFETSINAPHGLWSKSYTFFLDFLADNGFNAIRLPFHLALAINDATPGSIDYSANSDLQGLTSLQVMDKIIQAAADRGILIMLDLHSFTADSYASDGLWYNSNNPESTVISGWTKMLQRYQNQWNVFAADLKNEPYSATWGTGSDTDWAKGAARIANAIASSVSSRFLIFVEGTANSPSCSDACFYGEDLVGVASNPVVINNPWKLVYSPHVYGPNVYGQSYFSASNFPSNMAAIWEAHWGYIPASTGQAVVVGEWGGPYSGSDATWMDALAAYLKSKDMTDQFFWCLNPDSGDTGGLLADDWSTPVTAKLSLLAGLVSAPTAFSVNSAGQVCVSGATAASPTPAAASPSSSPKAVAVSPSSSPKVTSSPSSSPKVASSPTSSPKAAATVTPTPAASAAASPSASPASGTTTTDSFAFNAGSSAWWMSVTIPGSTAVQIDCGNGQGYVDMVPGWTSYMWTFTSTNGQPCKSSLQFIVNNGSAQTVTAPY</sequence>
<proteinExistence type="inferred from homology"/>
<evidence type="ECO:0000256" key="3">
    <source>
        <dbReference type="ARBA" id="ARBA00023001"/>
    </source>
</evidence>